<reference evidence="2" key="1">
    <citation type="submission" date="2020-04" db="EMBL/GenBank/DDBJ databases">
        <title>Genome Assembly and Annotation of Botryosphaeria dothidea sdau 11-99, a Latent Pathogen of Apple Fruit Ring Rot in China.</title>
        <authorList>
            <person name="Yu C."/>
            <person name="Diao Y."/>
            <person name="Lu Q."/>
            <person name="Zhao J."/>
            <person name="Cui S."/>
            <person name="Peng C."/>
            <person name="He B."/>
            <person name="Liu H."/>
        </authorList>
    </citation>
    <scope>NUCLEOTIDE SEQUENCE [LARGE SCALE GENOMIC DNA]</scope>
    <source>
        <strain evidence="2">Sdau11-99</strain>
    </source>
</reference>
<dbReference type="AlphaFoldDB" id="A0A8H4IJZ4"/>
<comment type="caution">
    <text evidence="2">The sequence shown here is derived from an EMBL/GenBank/DDBJ whole genome shotgun (WGS) entry which is preliminary data.</text>
</comment>
<evidence type="ECO:0000256" key="1">
    <source>
        <dbReference type="SAM" id="MobiDB-lite"/>
    </source>
</evidence>
<name>A0A8H4IJZ4_9PEZI</name>
<proteinExistence type="predicted"/>
<dbReference type="EMBL" id="WWBZ02000073">
    <property type="protein sequence ID" value="KAF4302490.1"/>
    <property type="molecule type" value="Genomic_DNA"/>
</dbReference>
<accession>A0A8H4IJZ4</accession>
<keyword evidence="3" id="KW-1185">Reference proteome</keyword>
<evidence type="ECO:0000313" key="2">
    <source>
        <dbReference type="EMBL" id="KAF4302490.1"/>
    </source>
</evidence>
<feature type="region of interest" description="Disordered" evidence="1">
    <location>
        <begin position="1"/>
        <end position="66"/>
    </location>
</feature>
<protein>
    <submittedName>
        <fullName evidence="2">Uncharacterized protein</fullName>
    </submittedName>
</protein>
<evidence type="ECO:0000313" key="3">
    <source>
        <dbReference type="Proteomes" id="UP000572817"/>
    </source>
</evidence>
<organism evidence="2 3">
    <name type="scientific">Botryosphaeria dothidea</name>
    <dbReference type="NCBI Taxonomy" id="55169"/>
    <lineage>
        <taxon>Eukaryota</taxon>
        <taxon>Fungi</taxon>
        <taxon>Dikarya</taxon>
        <taxon>Ascomycota</taxon>
        <taxon>Pezizomycotina</taxon>
        <taxon>Dothideomycetes</taxon>
        <taxon>Dothideomycetes incertae sedis</taxon>
        <taxon>Botryosphaeriales</taxon>
        <taxon>Botryosphaeriaceae</taxon>
        <taxon>Botryosphaeria</taxon>
    </lineage>
</organism>
<feature type="compositionally biased region" description="Pro residues" evidence="1">
    <location>
        <begin position="32"/>
        <end position="48"/>
    </location>
</feature>
<dbReference type="Proteomes" id="UP000572817">
    <property type="component" value="Unassembled WGS sequence"/>
</dbReference>
<gene>
    <name evidence="2" type="ORF">GTA08_BOTSDO10103</name>
</gene>
<sequence length="251" mass="25831">MSRVEESAGVVDDAETERVRLAWMHRHHQTPPARPAPAPPASAPPPPRSSSSGGGGGGGSDSDSTAASARAGLVCDCVFCSSRGLRVAPSPPARLTRGLAVRALSLPKGQTTASPLITAPARARPQQPSPHSTAACRARSIGHGDAARRLHRIGGGALATGRREMHRSNAPVHGPGSLAYRQEVRPASAGKNRCACPRTALETALLCQPVQASPSVLALLWTSESAFAARPSIKPALSYLANGAARTDCCS</sequence>